<evidence type="ECO:0000256" key="4">
    <source>
        <dbReference type="ARBA" id="ARBA00022692"/>
    </source>
</evidence>
<evidence type="ECO:0000313" key="13">
    <source>
        <dbReference type="EMBL" id="STY71565.1"/>
    </source>
</evidence>
<dbReference type="InterPro" id="IPR008250">
    <property type="entry name" value="ATPase_P-typ_transduc_dom_A_sf"/>
</dbReference>
<accession>A0A378NUP5</accession>
<keyword evidence="4" id="KW-0812">Transmembrane</keyword>
<dbReference type="InterPro" id="IPR023298">
    <property type="entry name" value="ATPase_P-typ_TM_dom_sf"/>
</dbReference>
<dbReference type="PRINTS" id="PR00119">
    <property type="entry name" value="CATATPASE"/>
</dbReference>
<dbReference type="SFLD" id="SFLDS00003">
    <property type="entry name" value="Haloacid_Dehalogenase"/>
    <property type="match status" value="1"/>
</dbReference>
<dbReference type="FunFam" id="2.70.150.10:FF:000002">
    <property type="entry name" value="Copper-transporting ATPase 1, putative"/>
    <property type="match status" value="1"/>
</dbReference>
<feature type="domain" description="P-type ATPase A" evidence="12">
    <location>
        <begin position="201"/>
        <end position="302"/>
    </location>
</feature>
<keyword evidence="11" id="KW-0547">Nucleotide-binding</keyword>
<proteinExistence type="inferred from homology"/>
<dbReference type="InterPro" id="IPR001757">
    <property type="entry name" value="P_typ_ATPase"/>
</dbReference>
<dbReference type="InterPro" id="IPR044492">
    <property type="entry name" value="P_typ_ATPase_HD_dom"/>
</dbReference>
<keyword evidence="3" id="KW-0104">Cadmium</keyword>
<dbReference type="GO" id="GO:0005524">
    <property type="term" value="F:ATP binding"/>
    <property type="evidence" value="ECO:0007669"/>
    <property type="project" value="UniProtKB-UniRule"/>
</dbReference>
<evidence type="ECO:0000256" key="5">
    <source>
        <dbReference type="ARBA" id="ARBA00022723"/>
    </source>
</evidence>
<dbReference type="PROSITE" id="PS00154">
    <property type="entry name" value="ATPASE_E1_E2"/>
    <property type="match status" value="1"/>
</dbReference>
<dbReference type="EMBL" id="UGPP01000001">
    <property type="protein sequence ID" value="STY71565.1"/>
    <property type="molecule type" value="Genomic_DNA"/>
</dbReference>
<dbReference type="Pfam" id="PF00702">
    <property type="entry name" value="Hydrolase"/>
    <property type="match status" value="1"/>
</dbReference>
<dbReference type="InterPro" id="IPR059000">
    <property type="entry name" value="ATPase_P-type_domA"/>
</dbReference>
<dbReference type="InterPro" id="IPR023214">
    <property type="entry name" value="HAD_sf"/>
</dbReference>
<dbReference type="Pfam" id="PF00122">
    <property type="entry name" value="E1-E2_ATPase"/>
    <property type="match status" value="1"/>
</dbReference>
<organism evidence="13 14">
    <name type="scientific">Megamonas hypermegale</name>
    <dbReference type="NCBI Taxonomy" id="158847"/>
    <lineage>
        <taxon>Bacteria</taxon>
        <taxon>Bacillati</taxon>
        <taxon>Bacillota</taxon>
        <taxon>Negativicutes</taxon>
        <taxon>Selenomonadales</taxon>
        <taxon>Selenomonadaceae</taxon>
        <taxon>Megamonas</taxon>
    </lineage>
</organism>
<gene>
    <name evidence="13" type="primary">copA_2</name>
    <name evidence="13" type="ORF">NCTC10571_01721</name>
</gene>
<evidence type="ECO:0000256" key="9">
    <source>
        <dbReference type="ARBA" id="ARBA00039103"/>
    </source>
</evidence>
<dbReference type="SUPFAM" id="SSF81665">
    <property type="entry name" value="Calcium ATPase, transmembrane domain M"/>
    <property type="match status" value="1"/>
</dbReference>
<dbReference type="RefSeq" id="WP_115151862.1">
    <property type="nucleotide sequence ID" value="NZ_UGPP01000001.1"/>
</dbReference>
<keyword evidence="13" id="KW-0378">Hydrolase</keyword>
<dbReference type="PANTHER" id="PTHR48085:SF5">
    <property type="entry name" value="CADMIUM_ZINC-TRANSPORTING ATPASE HMA4-RELATED"/>
    <property type="match status" value="1"/>
</dbReference>
<evidence type="ECO:0000313" key="14">
    <source>
        <dbReference type="Proteomes" id="UP000255234"/>
    </source>
</evidence>
<dbReference type="InterPro" id="IPR036412">
    <property type="entry name" value="HAD-like_sf"/>
</dbReference>
<dbReference type="AlphaFoldDB" id="A0A378NUP5"/>
<comment type="similarity">
    <text evidence="2 11">Belongs to the cation transport ATPase (P-type) (TC 3.A.3) family. Type IB subfamily.</text>
</comment>
<comment type="subcellular location">
    <subcellularLocation>
        <location evidence="1">Cell membrane</location>
        <topology evidence="1">Multi-pass membrane protein</topology>
    </subcellularLocation>
</comment>
<keyword evidence="8" id="KW-0472">Membrane</keyword>
<dbReference type="GO" id="GO:0008551">
    <property type="term" value="F:P-type cadmium transporter activity"/>
    <property type="evidence" value="ECO:0007669"/>
    <property type="project" value="UniProtKB-EC"/>
</dbReference>
<dbReference type="EC" id="7.2.2.21" evidence="9"/>
<dbReference type="GO" id="GO:0005886">
    <property type="term" value="C:plasma membrane"/>
    <property type="evidence" value="ECO:0007669"/>
    <property type="project" value="UniProtKB-SubCell"/>
</dbReference>
<dbReference type="GO" id="GO:0016887">
    <property type="term" value="F:ATP hydrolysis activity"/>
    <property type="evidence" value="ECO:0007669"/>
    <property type="project" value="InterPro"/>
</dbReference>
<dbReference type="STRING" id="1122216.GCA_000423385_00360"/>
<dbReference type="Proteomes" id="UP000255234">
    <property type="component" value="Unassembled WGS sequence"/>
</dbReference>
<dbReference type="InterPro" id="IPR027256">
    <property type="entry name" value="P-typ_ATPase_IB"/>
</dbReference>
<protein>
    <recommendedName>
        <fullName evidence="9">Cd(2+)-exporting ATPase</fullName>
        <ecNumber evidence="9">7.2.2.21</ecNumber>
    </recommendedName>
</protein>
<dbReference type="NCBIfam" id="TIGR01525">
    <property type="entry name" value="ATPase-IB_hvy"/>
    <property type="match status" value="1"/>
</dbReference>
<keyword evidence="11" id="KW-0067">ATP-binding</keyword>
<sequence>MTNQTMRYCQIPLQSYLTVNQRNKLTLRLHAIKNVVLVRYYSKAVRIFYKDSINKLAIIQVLGYKVNIPVVNKPKETLPVKKDINNELQAYKRDAIISLVGFVGLQVLKKFAPQVYTSLNIVRSLFVLGIARNVIKNGLKGLITDGQPNADTLTSTAVIASVLAGKPESSLSLMTLSNVAEMLTIYAAERARKHISSLLKLDQQYVWRVEDDGHEVKVPIETIKVNDVIAVHTGEKICVDGKVLSGNAAIDQASITGESNPALKGQDDLVYAGSVVQGGQLTILVQKVGDDTSLARIVHLVEDAQARRAPVQNFADRMANMLVPISFIGAAIVYGATRDWQRVLNLLFIDFSCGLKLSTATAISAAVAMAAKQGILIKGGNYIEALADIDTVVMDKTGTITVGEPKIIETHTAEGVCEKEMILLAASAEIHSVHPLAVAIQNYVEEQGWIVPDHIDSDTVVAHGMEANVADFDGFKGGHIIVGSHHFMMDREVTGLDKFNDIETMPGYNILYVARDAKLMGLIIINDPIRPQMKKTFNQMRRHGIDEIVMLTGDSEEVANTVAHKMGIDSYYAEILPEDKAEIVNKLQKNSHVLMVGDGINDAPALAFADVGVALGGRRTDIAVESSDITINSDNPIKLMDALELGQNTMKLIRQNFTATITINSAAMLLGALGRINPLVAAIIHNTATLAVVLNSSRILMGKDNFFNK</sequence>
<dbReference type="Gene3D" id="3.40.1110.10">
    <property type="entry name" value="Calcium-transporting ATPase, cytoplasmic domain N"/>
    <property type="match status" value="1"/>
</dbReference>
<dbReference type="Gene3D" id="3.40.50.1000">
    <property type="entry name" value="HAD superfamily/HAD-like"/>
    <property type="match status" value="1"/>
</dbReference>
<evidence type="ECO:0000256" key="11">
    <source>
        <dbReference type="RuleBase" id="RU362081"/>
    </source>
</evidence>
<dbReference type="NCBIfam" id="TIGR01494">
    <property type="entry name" value="ATPase_P-type"/>
    <property type="match status" value="1"/>
</dbReference>
<evidence type="ECO:0000256" key="8">
    <source>
        <dbReference type="ARBA" id="ARBA00023136"/>
    </source>
</evidence>
<dbReference type="SFLD" id="SFLDF00027">
    <property type="entry name" value="p-type_atpase"/>
    <property type="match status" value="1"/>
</dbReference>
<name>A0A378NUP5_9FIRM</name>
<keyword evidence="5 11" id="KW-0479">Metal-binding</keyword>
<evidence type="ECO:0000256" key="7">
    <source>
        <dbReference type="ARBA" id="ARBA00022989"/>
    </source>
</evidence>
<dbReference type="Gene3D" id="2.70.150.10">
    <property type="entry name" value="Calcium-transporting ATPase, cytoplasmic transduction domain A"/>
    <property type="match status" value="1"/>
</dbReference>
<reference evidence="13 14" key="1">
    <citation type="submission" date="2018-06" db="EMBL/GenBank/DDBJ databases">
        <authorList>
            <consortium name="Pathogen Informatics"/>
            <person name="Doyle S."/>
        </authorList>
    </citation>
    <scope>NUCLEOTIDE SEQUENCE [LARGE SCALE GENOMIC DNA]</scope>
    <source>
        <strain evidence="13 14">NCTC10571</strain>
    </source>
</reference>
<evidence type="ECO:0000256" key="10">
    <source>
        <dbReference type="ARBA" id="ARBA00049338"/>
    </source>
</evidence>
<evidence type="ECO:0000256" key="3">
    <source>
        <dbReference type="ARBA" id="ARBA00022539"/>
    </source>
</evidence>
<dbReference type="InterPro" id="IPR018303">
    <property type="entry name" value="ATPase_P-typ_P_site"/>
</dbReference>
<comment type="catalytic activity">
    <reaction evidence="10">
        <text>Cd(2+)(in) + ATP + H2O = Cd(2+)(out) + ADP + phosphate + H(+)</text>
        <dbReference type="Rhea" id="RHEA:12132"/>
        <dbReference type="ChEBI" id="CHEBI:15377"/>
        <dbReference type="ChEBI" id="CHEBI:15378"/>
        <dbReference type="ChEBI" id="CHEBI:30616"/>
        <dbReference type="ChEBI" id="CHEBI:43474"/>
        <dbReference type="ChEBI" id="CHEBI:48775"/>
        <dbReference type="ChEBI" id="CHEBI:456216"/>
        <dbReference type="EC" id="7.2.2.21"/>
    </reaction>
</comment>
<evidence type="ECO:0000256" key="1">
    <source>
        <dbReference type="ARBA" id="ARBA00004651"/>
    </source>
</evidence>
<evidence type="ECO:0000259" key="12">
    <source>
        <dbReference type="Pfam" id="PF00122"/>
    </source>
</evidence>
<dbReference type="InterPro" id="IPR023299">
    <property type="entry name" value="ATPase_P-typ_cyto_dom_N"/>
</dbReference>
<dbReference type="SUPFAM" id="SSF81653">
    <property type="entry name" value="Calcium ATPase, transduction domain A"/>
    <property type="match status" value="1"/>
</dbReference>
<keyword evidence="11" id="KW-1003">Cell membrane</keyword>
<evidence type="ECO:0000256" key="6">
    <source>
        <dbReference type="ARBA" id="ARBA00022967"/>
    </source>
</evidence>
<dbReference type="PANTHER" id="PTHR48085">
    <property type="entry name" value="CADMIUM/ZINC-TRANSPORTING ATPASE HMA2-RELATED"/>
    <property type="match status" value="1"/>
</dbReference>
<dbReference type="GO" id="GO:0046872">
    <property type="term" value="F:metal ion binding"/>
    <property type="evidence" value="ECO:0007669"/>
    <property type="project" value="UniProtKB-KW"/>
</dbReference>
<dbReference type="InterPro" id="IPR051014">
    <property type="entry name" value="Cation_Transport_ATPase_IB"/>
</dbReference>
<dbReference type="SFLD" id="SFLDG00002">
    <property type="entry name" value="C1.7:_P-type_atpase_like"/>
    <property type="match status" value="1"/>
</dbReference>
<keyword evidence="7" id="KW-1133">Transmembrane helix</keyword>
<keyword evidence="6" id="KW-1278">Translocase</keyword>
<dbReference type="SUPFAM" id="SSF56784">
    <property type="entry name" value="HAD-like"/>
    <property type="match status" value="1"/>
</dbReference>
<evidence type="ECO:0000256" key="2">
    <source>
        <dbReference type="ARBA" id="ARBA00006024"/>
    </source>
</evidence>